<evidence type="ECO:0000313" key="1">
    <source>
        <dbReference type="EMBL" id="KAI4860158.1"/>
    </source>
</evidence>
<reference evidence="1 2" key="1">
    <citation type="journal article" date="2022" name="New Phytol.">
        <title>Ecological generalism drives hyperdiversity of secondary metabolite gene clusters in xylarialean endophytes.</title>
        <authorList>
            <person name="Franco M.E.E."/>
            <person name="Wisecaver J.H."/>
            <person name="Arnold A.E."/>
            <person name="Ju Y.M."/>
            <person name="Slot J.C."/>
            <person name="Ahrendt S."/>
            <person name="Moore L.P."/>
            <person name="Eastman K.E."/>
            <person name="Scott K."/>
            <person name="Konkel Z."/>
            <person name="Mondo S.J."/>
            <person name="Kuo A."/>
            <person name="Hayes R.D."/>
            <person name="Haridas S."/>
            <person name="Andreopoulos B."/>
            <person name="Riley R."/>
            <person name="LaButti K."/>
            <person name="Pangilinan J."/>
            <person name="Lipzen A."/>
            <person name="Amirebrahimi M."/>
            <person name="Yan J."/>
            <person name="Adam C."/>
            <person name="Keymanesh K."/>
            <person name="Ng V."/>
            <person name="Louie K."/>
            <person name="Northen T."/>
            <person name="Drula E."/>
            <person name="Henrissat B."/>
            <person name="Hsieh H.M."/>
            <person name="Youens-Clark K."/>
            <person name="Lutzoni F."/>
            <person name="Miadlikowska J."/>
            <person name="Eastwood D.C."/>
            <person name="Hamelin R.C."/>
            <person name="Grigoriev I.V."/>
            <person name="U'Ren J.M."/>
        </authorList>
    </citation>
    <scope>NUCLEOTIDE SEQUENCE [LARGE SCALE GENOMIC DNA]</scope>
    <source>
        <strain evidence="1 2">CBS 119005</strain>
    </source>
</reference>
<sequence length="251" mass="27521">MVPKIVLITGGNRGIGRGFVELYLARPNHTIIVANRDPEHPTSKSLADLPKAEGTKLLVVKNDATVPTDAADMVRHLASLGIDHLDIVLANAGVCKLWCKVSEVTAEQIQDHVTPNIFGFIWLYQATLPLLKKASKPMWVTNGSSAAFLTVTDIIQNMTPMKNAAYAPTKLVLHWYTKAIHIEEPEITAFPIDPGWVQTDIGNRGADSFGMEKAAITVDQSVQGMIKVIDIATRETHSGKMWVWDGTESAW</sequence>
<comment type="caution">
    <text evidence="1">The sequence shown here is derived from an EMBL/GenBank/DDBJ whole genome shotgun (WGS) entry which is preliminary data.</text>
</comment>
<gene>
    <name evidence="1" type="ORF">F4820DRAFT_453182</name>
</gene>
<dbReference type="EMBL" id="MU393597">
    <property type="protein sequence ID" value="KAI4860158.1"/>
    <property type="molecule type" value="Genomic_DNA"/>
</dbReference>
<accession>A0ACB9YMG1</accession>
<name>A0ACB9YMG1_9PEZI</name>
<proteinExistence type="predicted"/>
<evidence type="ECO:0000313" key="2">
    <source>
        <dbReference type="Proteomes" id="UP001497700"/>
    </source>
</evidence>
<organism evidence="1 2">
    <name type="scientific">Hypoxylon rubiginosum</name>
    <dbReference type="NCBI Taxonomy" id="110542"/>
    <lineage>
        <taxon>Eukaryota</taxon>
        <taxon>Fungi</taxon>
        <taxon>Dikarya</taxon>
        <taxon>Ascomycota</taxon>
        <taxon>Pezizomycotina</taxon>
        <taxon>Sordariomycetes</taxon>
        <taxon>Xylariomycetidae</taxon>
        <taxon>Xylariales</taxon>
        <taxon>Hypoxylaceae</taxon>
        <taxon>Hypoxylon</taxon>
    </lineage>
</organism>
<protein>
    <submittedName>
        <fullName evidence="1">NAD(P)-binding protein</fullName>
    </submittedName>
</protein>
<dbReference type="Proteomes" id="UP001497700">
    <property type="component" value="Unassembled WGS sequence"/>
</dbReference>
<keyword evidence="2" id="KW-1185">Reference proteome</keyword>